<dbReference type="CDD" id="cd08422">
    <property type="entry name" value="PBP2_CrgA_like"/>
    <property type="match status" value="1"/>
</dbReference>
<dbReference type="Pfam" id="PF00126">
    <property type="entry name" value="HTH_1"/>
    <property type="match status" value="1"/>
</dbReference>
<dbReference type="SUPFAM" id="SSF46785">
    <property type="entry name" value="Winged helix' DNA-binding domain"/>
    <property type="match status" value="1"/>
</dbReference>
<dbReference type="PROSITE" id="PS50931">
    <property type="entry name" value="HTH_LYSR"/>
    <property type="match status" value="1"/>
</dbReference>
<dbReference type="FunFam" id="1.10.10.10:FF:000001">
    <property type="entry name" value="LysR family transcriptional regulator"/>
    <property type="match status" value="1"/>
</dbReference>
<evidence type="ECO:0000259" key="5">
    <source>
        <dbReference type="PROSITE" id="PS50931"/>
    </source>
</evidence>
<reference evidence="7" key="1">
    <citation type="submission" date="2017-08" db="EMBL/GenBank/DDBJ databases">
        <title>A dynamic microbial community with high functional redundancy inhabits the cold, oxic subseafloor aquifer.</title>
        <authorList>
            <person name="Tully B.J."/>
            <person name="Wheat C.G."/>
            <person name="Glazer B.T."/>
            <person name="Huber J.A."/>
        </authorList>
    </citation>
    <scope>NUCLEOTIDE SEQUENCE [LARGE SCALE GENOMIC DNA]</scope>
</reference>
<dbReference type="InterPro" id="IPR000847">
    <property type="entry name" value="LysR_HTH_N"/>
</dbReference>
<keyword evidence="2" id="KW-0805">Transcription regulation</keyword>
<accession>A0A2A5C8H7</accession>
<dbReference type="GO" id="GO:0043565">
    <property type="term" value="F:sequence-specific DNA binding"/>
    <property type="evidence" value="ECO:0007669"/>
    <property type="project" value="TreeGrafter"/>
</dbReference>
<name>A0A2A5C8H7_9GAMM</name>
<organism evidence="6 7">
    <name type="scientific">SAR86 cluster bacterium</name>
    <dbReference type="NCBI Taxonomy" id="2030880"/>
    <lineage>
        <taxon>Bacteria</taxon>
        <taxon>Pseudomonadati</taxon>
        <taxon>Pseudomonadota</taxon>
        <taxon>Gammaproteobacteria</taxon>
        <taxon>SAR86 cluster</taxon>
    </lineage>
</organism>
<dbReference type="EMBL" id="NVWI01000012">
    <property type="protein sequence ID" value="PCJ39778.1"/>
    <property type="molecule type" value="Genomic_DNA"/>
</dbReference>
<dbReference type="InterPro" id="IPR058163">
    <property type="entry name" value="LysR-type_TF_proteobact-type"/>
</dbReference>
<dbReference type="InterPro" id="IPR036390">
    <property type="entry name" value="WH_DNA-bd_sf"/>
</dbReference>
<dbReference type="PRINTS" id="PR00039">
    <property type="entry name" value="HTHLYSR"/>
</dbReference>
<evidence type="ECO:0000256" key="4">
    <source>
        <dbReference type="ARBA" id="ARBA00023163"/>
    </source>
</evidence>
<feature type="domain" description="HTH lysR-type" evidence="5">
    <location>
        <begin position="7"/>
        <end position="63"/>
    </location>
</feature>
<dbReference type="Pfam" id="PF03466">
    <property type="entry name" value="LysR_substrate"/>
    <property type="match status" value="1"/>
</dbReference>
<dbReference type="GO" id="GO:0006351">
    <property type="term" value="P:DNA-templated transcription"/>
    <property type="evidence" value="ECO:0007669"/>
    <property type="project" value="TreeGrafter"/>
</dbReference>
<evidence type="ECO:0000256" key="2">
    <source>
        <dbReference type="ARBA" id="ARBA00023015"/>
    </source>
</evidence>
<proteinExistence type="inferred from homology"/>
<sequence>MLKSIKNFNDIPIFLTVVEESSFSRAAEKLGLTNSAVSKRVSNLERHINIKLLNRTTRKVGLTEAGERYIKYAKQAYKALEEAEYAATENDDIPNGVLRISAPVTFGSTVLANLLPAFLKKYPQLKIEIDLTDVFTKVVVENFDIILTSAHFINSSYNATNINVSEVKVCTSPEFISLYGAPNTPEELVNFNCILPSAHLIPNQWVFFKGKDEIKVQISSNVKINNPLAVRALTLQSVGISCLPLEIVNGDLEKGNMLTILDSYKITPRVLKAIYPENKYLPIKIKKFIDYLIGEIENQNSMMNYLSYMP</sequence>
<protein>
    <recommendedName>
        <fullName evidence="5">HTH lysR-type domain-containing protein</fullName>
    </recommendedName>
</protein>
<dbReference type="Proteomes" id="UP000228987">
    <property type="component" value="Unassembled WGS sequence"/>
</dbReference>
<dbReference type="GO" id="GO:0003700">
    <property type="term" value="F:DNA-binding transcription factor activity"/>
    <property type="evidence" value="ECO:0007669"/>
    <property type="project" value="InterPro"/>
</dbReference>
<dbReference type="Gene3D" id="1.10.10.10">
    <property type="entry name" value="Winged helix-like DNA-binding domain superfamily/Winged helix DNA-binding domain"/>
    <property type="match status" value="1"/>
</dbReference>
<dbReference type="InterPro" id="IPR036388">
    <property type="entry name" value="WH-like_DNA-bd_sf"/>
</dbReference>
<gene>
    <name evidence="6" type="ORF">COA71_12895</name>
</gene>
<evidence type="ECO:0000313" key="6">
    <source>
        <dbReference type="EMBL" id="PCJ39778.1"/>
    </source>
</evidence>
<comment type="caution">
    <text evidence="6">The sequence shown here is derived from an EMBL/GenBank/DDBJ whole genome shotgun (WGS) entry which is preliminary data.</text>
</comment>
<evidence type="ECO:0000313" key="7">
    <source>
        <dbReference type="Proteomes" id="UP000228987"/>
    </source>
</evidence>
<dbReference type="PANTHER" id="PTHR30537:SF5">
    <property type="entry name" value="HTH-TYPE TRANSCRIPTIONAL ACTIVATOR TTDR-RELATED"/>
    <property type="match status" value="1"/>
</dbReference>
<dbReference type="InterPro" id="IPR005119">
    <property type="entry name" value="LysR_subst-bd"/>
</dbReference>
<dbReference type="Gene3D" id="3.40.190.290">
    <property type="match status" value="1"/>
</dbReference>
<dbReference type="AlphaFoldDB" id="A0A2A5C8H7"/>
<evidence type="ECO:0000256" key="1">
    <source>
        <dbReference type="ARBA" id="ARBA00009437"/>
    </source>
</evidence>
<evidence type="ECO:0000256" key="3">
    <source>
        <dbReference type="ARBA" id="ARBA00023125"/>
    </source>
</evidence>
<keyword evidence="3" id="KW-0238">DNA-binding</keyword>
<keyword evidence="4" id="KW-0804">Transcription</keyword>
<dbReference type="SUPFAM" id="SSF53850">
    <property type="entry name" value="Periplasmic binding protein-like II"/>
    <property type="match status" value="1"/>
</dbReference>
<comment type="similarity">
    <text evidence="1">Belongs to the LysR transcriptional regulatory family.</text>
</comment>
<dbReference type="PANTHER" id="PTHR30537">
    <property type="entry name" value="HTH-TYPE TRANSCRIPTIONAL REGULATOR"/>
    <property type="match status" value="1"/>
</dbReference>